<dbReference type="PANTHER" id="PTHR43747">
    <property type="entry name" value="FAD-BINDING PROTEIN"/>
    <property type="match status" value="1"/>
</dbReference>
<comment type="caution">
    <text evidence="3">The sequence shown here is derived from an EMBL/GenBank/DDBJ whole genome shotgun (WGS) entry which is preliminary data.</text>
</comment>
<keyword evidence="2" id="KW-0547">Nucleotide-binding</keyword>
<dbReference type="AlphaFoldDB" id="A0A397NIU5"/>
<dbReference type="RefSeq" id="WP_119036760.1">
    <property type="nucleotide sequence ID" value="NZ_QXDC01000004.1"/>
</dbReference>
<feature type="binding site" evidence="2">
    <location>
        <begin position="13"/>
        <end position="16"/>
    </location>
    <ligand>
        <name>FAD</name>
        <dbReference type="ChEBI" id="CHEBI:57692"/>
    </ligand>
</feature>
<dbReference type="InterPro" id="IPR036188">
    <property type="entry name" value="FAD/NAD-bd_sf"/>
</dbReference>
<organism evidence="3 4">
    <name type="scientific">Hephaestia caeni</name>
    <dbReference type="NCBI Taxonomy" id="645617"/>
    <lineage>
        <taxon>Bacteria</taxon>
        <taxon>Pseudomonadati</taxon>
        <taxon>Pseudomonadota</taxon>
        <taxon>Alphaproteobacteria</taxon>
        <taxon>Sphingomonadales</taxon>
        <taxon>Sphingomonadaceae</taxon>
        <taxon>Hephaestia</taxon>
    </lineage>
</organism>
<evidence type="ECO:0000313" key="3">
    <source>
        <dbReference type="EMBL" id="RIA37452.1"/>
    </source>
</evidence>
<dbReference type="PIRSF" id="PIRSF011396">
    <property type="entry name" value="Trp_halogenase"/>
    <property type="match status" value="1"/>
</dbReference>
<name>A0A397NIU5_9SPHN</name>
<dbReference type="InterPro" id="IPR050816">
    <property type="entry name" value="Flavin-dep_Halogenase_NPB"/>
</dbReference>
<feature type="binding site" evidence="2">
    <location>
        <position position="348"/>
    </location>
    <ligand>
        <name>L-tryptophan</name>
        <dbReference type="ChEBI" id="CHEBI:57912"/>
    </ligand>
</feature>
<dbReference type="Gene3D" id="3.50.50.60">
    <property type="entry name" value="FAD/NAD(P)-binding domain"/>
    <property type="match status" value="1"/>
</dbReference>
<sequence length="514" mass="57148">MTHPVKKIVIVGGGTAGWLTAGVIAAKHRSRMPGGFSITLVESPNIPTAGVGEGTWPTLRATLARMGVSETELFRTADAAFKQGAQFARWTTGADDDAYYHPLMLPQSFSQLNLVPHWLTSGEGESFCDAVCPQGRLCEDGLAPKTIATPEYEALANYAYHLDAGKFAPFLQRHCCDVLGVRHVLADVRRVAMAENGDIRAIVTEQAGEIEGDLFVDCTGFRSILLGEALGVAFKDCNDVLFCDRALAVQIPYASEISPIASHTISTAQSCGWIWDIGLPERRGTGHAYSSSHISDDAAEAELRAYIGPAADGLTVRRIKFRSGHRETFWKRNCVAVGLAAGFLEPLESSAIVLTELSAKMIAEQLPVCREVMDVIAARFNATTHYRWGRIIDFLKLHYVLTRREDTAFWRDNVRPETIPDRLKELLLLWRYQSPWFHDEFDRVEEVFPAASYQYVLYGMGYGTEVEPDAVAGDARMAERAMRENMRQTERLRAGLPRHRDLIRKIHEHGLQPV</sequence>
<dbReference type="InterPro" id="IPR033856">
    <property type="entry name" value="Trp_halogen"/>
</dbReference>
<feature type="active site" evidence="1">
    <location>
        <position position="82"/>
    </location>
</feature>
<dbReference type="Pfam" id="PF04820">
    <property type="entry name" value="Trp_halogenase"/>
    <property type="match status" value="1"/>
</dbReference>
<dbReference type="EMBL" id="QXDC01000004">
    <property type="protein sequence ID" value="RIA37452.1"/>
    <property type="molecule type" value="Genomic_DNA"/>
</dbReference>
<gene>
    <name evidence="3" type="ORF">DFR49_3337</name>
</gene>
<keyword evidence="2" id="KW-0285">Flavoprotein</keyword>
<keyword evidence="4" id="KW-1185">Reference proteome</keyword>
<dbReference type="GO" id="GO:0004497">
    <property type="term" value="F:monooxygenase activity"/>
    <property type="evidence" value="ECO:0007669"/>
    <property type="project" value="InterPro"/>
</dbReference>
<accession>A0A397NIU5</accession>
<evidence type="ECO:0000256" key="1">
    <source>
        <dbReference type="PIRSR" id="PIRSR011396-1"/>
    </source>
</evidence>
<proteinExistence type="predicted"/>
<feature type="binding site" evidence="2">
    <location>
        <position position="352"/>
    </location>
    <ligand>
        <name>FAD</name>
        <dbReference type="ChEBI" id="CHEBI:57692"/>
    </ligand>
</feature>
<feature type="binding site" evidence="2">
    <location>
        <position position="82"/>
    </location>
    <ligand>
        <name>7-chloro-L-tryptophan</name>
        <dbReference type="ChEBI" id="CHEBI:58713"/>
    </ligand>
</feature>
<evidence type="ECO:0000313" key="4">
    <source>
        <dbReference type="Proteomes" id="UP000266568"/>
    </source>
</evidence>
<reference evidence="3 4" key="1">
    <citation type="submission" date="2018-08" db="EMBL/GenBank/DDBJ databases">
        <title>Genomic Encyclopedia of Type Strains, Phase IV (KMG-IV): sequencing the most valuable type-strain genomes for metagenomic binning, comparative biology and taxonomic classification.</title>
        <authorList>
            <person name="Goeker M."/>
        </authorList>
    </citation>
    <scope>NUCLEOTIDE SEQUENCE [LARGE SCALE GENOMIC DNA]</scope>
    <source>
        <strain evidence="3 4">DSM 25527</strain>
    </source>
</reference>
<dbReference type="Proteomes" id="UP000266568">
    <property type="component" value="Unassembled WGS sequence"/>
</dbReference>
<feature type="binding site" evidence="2">
    <location>
        <position position="339"/>
    </location>
    <ligand>
        <name>FAD</name>
        <dbReference type="ChEBI" id="CHEBI:57692"/>
    </ligand>
</feature>
<dbReference type="OrthoDB" id="7178350at2"/>
<dbReference type="GO" id="GO:0000166">
    <property type="term" value="F:nucleotide binding"/>
    <property type="evidence" value="ECO:0007669"/>
    <property type="project" value="UniProtKB-KW"/>
</dbReference>
<keyword evidence="2" id="KW-0274">FAD</keyword>
<feature type="binding site" evidence="2">
    <location>
        <position position="188"/>
    </location>
    <ligand>
        <name>FAD</name>
        <dbReference type="ChEBI" id="CHEBI:57692"/>
    </ligand>
</feature>
<evidence type="ECO:0000256" key="2">
    <source>
        <dbReference type="PIRSR" id="PIRSR011396-2"/>
    </source>
</evidence>
<protein>
    <submittedName>
        <fullName evidence="3">Tryptophan halogenase</fullName>
    </submittedName>
</protein>
<dbReference type="InterPro" id="IPR006905">
    <property type="entry name" value="Flavin_halogenase"/>
</dbReference>
<dbReference type="SUPFAM" id="SSF51905">
    <property type="entry name" value="FAD/NAD(P)-binding domain"/>
    <property type="match status" value="1"/>
</dbReference>
<dbReference type="PANTHER" id="PTHR43747:SF4">
    <property type="entry name" value="FLAVIN-DEPENDENT TRYPTOPHAN HALOGENASE"/>
    <property type="match status" value="1"/>
</dbReference>